<dbReference type="CDD" id="cd01650">
    <property type="entry name" value="RT_nLTR_like"/>
    <property type="match status" value="1"/>
</dbReference>
<dbReference type="Pfam" id="PF00078">
    <property type="entry name" value="RVT_1"/>
    <property type="match status" value="2"/>
</dbReference>
<evidence type="ECO:0000256" key="2">
    <source>
        <dbReference type="ARBA" id="ARBA00012180"/>
    </source>
</evidence>
<dbReference type="CDD" id="cd01647">
    <property type="entry name" value="RT_LTR"/>
    <property type="match status" value="1"/>
</dbReference>
<dbReference type="InterPro" id="IPR036691">
    <property type="entry name" value="Endo/exonu/phosph_ase_sf"/>
</dbReference>
<dbReference type="Gene3D" id="3.10.10.10">
    <property type="entry name" value="HIV Type 1 Reverse Transcriptase, subunit A, domain 1"/>
    <property type="match status" value="1"/>
</dbReference>
<dbReference type="GO" id="GO:0004523">
    <property type="term" value="F:RNA-DNA hybrid ribonuclease activity"/>
    <property type="evidence" value="ECO:0007669"/>
    <property type="project" value="UniProtKB-EC"/>
</dbReference>
<dbReference type="SUPFAM" id="SSF56219">
    <property type="entry name" value="DNase I-like"/>
    <property type="match status" value="1"/>
</dbReference>
<dbReference type="InterPro" id="IPR005135">
    <property type="entry name" value="Endo/exonuclease/phosphatase"/>
</dbReference>
<dbReference type="RefSeq" id="XP_028272704.1">
    <property type="nucleotide sequence ID" value="XM_028416903.1"/>
</dbReference>
<keyword evidence="4" id="KW-1185">Reference proteome</keyword>
<organism evidence="4 5">
    <name type="scientific">Parambassis ranga</name>
    <name type="common">Indian glassy fish</name>
    <dbReference type="NCBI Taxonomy" id="210632"/>
    <lineage>
        <taxon>Eukaryota</taxon>
        <taxon>Metazoa</taxon>
        <taxon>Chordata</taxon>
        <taxon>Craniata</taxon>
        <taxon>Vertebrata</taxon>
        <taxon>Euteleostomi</taxon>
        <taxon>Actinopterygii</taxon>
        <taxon>Neopterygii</taxon>
        <taxon>Teleostei</taxon>
        <taxon>Neoteleostei</taxon>
        <taxon>Acanthomorphata</taxon>
        <taxon>Ovalentaria</taxon>
        <taxon>Ambassidae</taxon>
        <taxon>Parambassis</taxon>
    </lineage>
</organism>
<feature type="domain" description="Reverse transcriptase" evidence="3">
    <location>
        <begin position="671"/>
        <end position="935"/>
    </location>
</feature>
<dbReference type="OrthoDB" id="419189at2759"/>
<evidence type="ECO:0000259" key="3">
    <source>
        <dbReference type="PROSITE" id="PS50878"/>
    </source>
</evidence>
<dbReference type="PANTHER" id="PTHR33332">
    <property type="entry name" value="REVERSE TRANSCRIPTASE DOMAIN-CONTAINING PROTEIN"/>
    <property type="match status" value="1"/>
</dbReference>
<dbReference type="AlphaFoldDB" id="A0A6P7J7I3"/>
<dbReference type="Gene3D" id="3.60.10.10">
    <property type="entry name" value="Endonuclease/exonuclease/phosphatase"/>
    <property type="match status" value="1"/>
</dbReference>
<reference evidence="5" key="1">
    <citation type="submission" date="2025-08" db="UniProtKB">
        <authorList>
            <consortium name="RefSeq"/>
        </authorList>
    </citation>
    <scope>IDENTIFICATION</scope>
</reference>
<dbReference type="InterPro" id="IPR043128">
    <property type="entry name" value="Rev_trsase/Diguanyl_cyclase"/>
</dbReference>
<proteinExistence type="inferred from homology"/>
<dbReference type="GeneID" id="114443000"/>
<evidence type="ECO:0000313" key="4">
    <source>
        <dbReference type="Proteomes" id="UP000515145"/>
    </source>
</evidence>
<dbReference type="PROSITE" id="PS50878">
    <property type="entry name" value="RT_POL"/>
    <property type="match status" value="1"/>
</dbReference>
<evidence type="ECO:0000313" key="5">
    <source>
        <dbReference type="RefSeq" id="XP_028272704.1"/>
    </source>
</evidence>
<dbReference type="Pfam" id="PF03372">
    <property type="entry name" value="Exo_endo_phos"/>
    <property type="match status" value="1"/>
</dbReference>
<dbReference type="InterPro" id="IPR000477">
    <property type="entry name" value="RT_dom"/>
</dbReference>
<dbReference type="InterPro" id="IPR043502">
    <property type="entry name" value="DNA/RNA_pol_sf"/>
</dbReference>
<accession>A0A6P7J7I3</accession>
<dbReference type="InParanoid" id="A0A6P7J7I3"/>
<dbReference type="Gene3D" id="3.30.70.270">
    <property type="match status" value="1"/>
</dbReference>
<evidence type="ECO:0000256" key="1">
    <source>
        <dbReference type="ARBA" id="ARBA00010879"/>
    </source>
</evidence>
<dbReference type="Proteomes" id="UP000515145">
    <property type="component" value="Chromosome 10"/>
</dbReference>
<comment type="similarity">
    <text evidence="1">Belongs to the beta type-B retroviral polymerase family. HERV class-II K(HML-2) pol subfamily.</text>
</comment>
<sequence length="1144" mass="129435">MVPPGVSPKHVQLKRDSQDLWDPPVSVDRLSLDQQEKVRQMLREDCAAFSKDDDDVGCIPSLQLKIWLSNTTPVRRTYTSVPKPLHKEVKEYLEDLVNRGWIQKSRPPYSSPIVCGRKKDGNLRLCVDYRELNQKSIPDCHPIPRVQDMLNSMTGSAWFSVLDQGKAYYQGYLEEHSRPLTAFITPWGLYEWVRIPFGLSSAPAEFLHSMEECLICFRDETCQPYLDDNLVHSKSFDADPQDMREVLHRYQAHGVKLTAKVKFLGKIVSDGYCMDPAEIAPVQTLKDRKPKTVVTVTRPPTVHQAHKLRYINHNNLIKKHTNTHKHIEQGNRTLRCGLFNIRSLHSKSLLVNDLIIDHHTDILCLTETWLQGEEYVALNESTLSCYINCHVPRVTGRGGGVAAIYHSSLQMNPKPKSTHTSFESLTLSLSHGSWKKSEFVLLVVVYRPPAAAYSEFLLEFSDFLSSLVLSTDKVIIVGDFNIHMDVDSDSLKIAFNSLLDSVGFSQLVNEPTHCHSHTLDLVLTYGLEAENLLVWSQNPVLSDHSLITFDFSLSDLPAPKEKVYYSRCLSEDAVKQFRTAILPVLPTVPSTDGGTDLNVTPAELDRFVNNTADTLHSVLNRIAPLKKKKTTNQKRLAPWYNSNIRSLKRITRRMERMWQSIGDSILGQINLSLGTGYVPQAFKTAVIIPILKKPSLDPDVLGNYRPISNLTFISKLLERAVVSQLNDHLCSNSLFDAFQSGFRAHHSTETALLKVTNDLLMASDRGLVSVLVLLDLSAAFDTVDHRILLHRLEHEIRITGTALRWFKSYLSDRFHFVHTNDVSSTGTRVNHCVPQGSVLGPILFTLYMLPLVNIIQKHGINFHCYADDTQLYLSMKPEETEPLVRLQACLKDIKDWMSSNFLLLNSDKTEVIVFGPKHLRTSLSDNTFSLDGITLASSTTVRNLGVIFDQDMSFVSHIKQVSRTTFFHLRNITKIRSILSQSDAEKLIHAFVTSRLDYCNSLLSGCPHYSINSLQLIQNAAARVLTGSSQRDHISPVLASLHWLPVDSRIHFKILLLTYKALHGLAPLYLQDLIVPYVPNRTLRSLSAGLLVVPRIHRSRMGGRAFSYQAPLLWNQLPIWVREADTASTFKTRLKTFLFSKAYS</sequence>
<name>A0A6P7J7I3_9TELE</name>
<dbReference type="EC" id="3.1.26.4" evidence="2"/>
<dbReference type="SUPFAM" id="SSF56672">
    <property type="entry name" value="DNA/RNA polymerases"/>
    <property type="match status" value="2"/>
</dbReference>
<protein>
    <recommendedName>
        <fullName evidence="2">ribonuclease H</fullName>
        <ecNumber evidence="2">3.1.26.4</ecNumber>
    </recommendedName>
</protein>
<gene>
    <name evidence="5" type="primary">LOC114443000</name>
</gene>